<name>A0AAU9NCB5_9ASTR</name>
<proteinExistence type="predicted"/>
<evidence type="ECO:0000313" key="4">
    <source>
        <dbReference type="Proteomes" id="UP001157418"/>
    </source>
</evidence>
<evidence type="ECO:0000256" key="2">
    <source>
        <dbReference type="SAM" id="Phobius"/>
    </source>
</evidence>
<comment type="caution">
    <text evidence="3">The sequence shown here is derived from an EMBL/GenBank/DDBJ whole genome shotgun (WGS) entry which is preliminary data.</text>
</comment>
<keyword evidence="2" id="KW-0812">Transmembrane</keyword>
<dbReference type="EMBL" id="CAKMRJ010004013">
    <property type="protein sequence ID" value="CAH1434869.1"/>
    <property type="molecule type" value="Genomic_DNA"/>
</dbReference>
<keyword evidence="2" id="KW-1133">Transmembrane helix</keyword>
<dbReference type="AlphaFoldDB" id="A0AAU9NCB5"/>
<keyword evidence="2" id="KW-0472">Membrane</keyword>
<dbReference type="Proteomes" id="UP001157418">
    <property type="component" value="Unassembled WGS sequence"/>
</dbReference>
<reference evidence="3 4" key="1">
    <citation type="submission" date="2022-01" db="EMBL/GenBank/DDBJ databases">
        <authorList>
            <person name="Xiong W."/>
            <person name="Schranz E."/>
        </authorList>
    </citation>
    <scope>NUCLEOTIDE SEQUENCE [LARGE SCALE GENOMIC DNA]</scope>
</reference>
<feature type="region of interest" description="Disordered" evidence="1">
    <location>
        <begin position="1"/>
        <end position="28"/>
    </location>
</feature>
<accession>A0AAU9NCB5</accession>
<evidence type="ECO:0000313" key="3">
    <source>
        <dbReference type="EMBL" id="CAH1434869.1"/>
    </source>
</evidence>
<evidence type="ECO:0000256" key="1">
    <source>
        <dbReference type="SAM" id="MobiDB-lite"/>
    </source>
</evidence>
<feature type="compositionally biased region" description="Basic and acidic residues" evidence="1">
    <location>
        <begin position="1"/>
        <end position="15"/>
    </location>
</feature>
<protein>
    <submittedName>
        <fullName evidence="3">Uncharacterized protein</fullName>
    </submittedName>
</protein>
<organism evidence="3 4">
    <name type="scientific">Lactuca virosa</name>
    <dbReference type="NCBI Taxonomy" id="75947"/>
    <lineage>
        <taxon>Eukaryota</taxon>
        <taxon>Viridiplantae</taxon>
        <taxon>Streptophyta</taxon>
        <taxon>Embryophyta</taxon>
        <taxon>Tracheophyta</taxon>
        <taxon>Spermatophyta</taxon>
        <taxon>Magnoliopsida</taxon>
        <taxon>eudicotyledons</taxon>
        <taxon>Gunneridae</taxon>
        <taxon>Pentapetalae</taxon>
        <taxon>asterids</taxon>
        <taxon>campanulids</taxon>
        <taxon>Asterales</taxon>
        <taxon>Asteraceae</taxon>
        <taxon>Cichorioideae</taxon>
        <taxon>Cichorieae</taxon>
        <taxon>Lactucinae</taxon>
        <taxon>Lactuca</taxon>
    </lineage>
</organism>
<keyword evidence="4" id="KW-1185">Reference proteome</keyword>
<sequence>MKEDKAAFKTPEKKSAQGKRKRNLKDTCQQKDTLEVFKEKKAKVPINPNEKNKKVVRDMGLGSLLRIAANGITGKMARFAVNSFNPEDMKMHLPKGNIDITPALVHDLLGIPLGGKDMYNTNQCEGKELMDWKQQYNYKVMRPSDVEETIKESTNLGIIFRTIFLYYRRNYYCGPLLILLLAYLQFMRNDKNEK</sequence>
<feature type="transmembrane region" description="Helical" evidence="2">
    <location>
        <begin position="170"/>
        <end position="187"/>
    </location>
</feature>
<gene>
    <name evidence="3" type="ORF">LVIROSA_LOCUS21350</name>
</gene>